<dbReference type="EMBL" id="FN649758">
    <property type="protein sequence ID" value="CBJ49234.1"/>
    <property type="molecule type" value="Genomic_DNA"/>
</dbReference>
<feature type="compositionally biased region" description="Gly residues" evidence="5">
    <location>
        <begin position="303"/>
        <end position="321"/>
    </location>
</feature>
<evidence type="ECO:0000256" key="2">
    <source>
        <dbReference type="ARBA" id="ARBA00023134"/>
    </source>
</evidence>
<dbReference type="Gene3D" id="3.40.50.300">
    <property type="entry name" value="P-loop containing nucleotide triphosphate hydrolases"/>
    <property type="match status" value="1"/>
</dbReference>
<feature type="region of interest" description="Disordered" evidence="5">
    <location>
        <begin position="1"/>
        <end position="68"/>
    </location>
</feature>
<dbReference type="GO" id="GO:0005525">
    <property type="term" value="F:GTP binding"/>
    <property type="evidence" value="ECO:0007669"/>
    <property type="project" value="UniProtKB-KW"/>
</dbReference>
<dbReference type="Pfam" id="PF00025">
    <property type="entry name" value="Arf"/>
    <property type="match status" value="1"/>
</dbReference>
<dbReference type="GO" id="GO:0003924">
    <property type="term" value="F:GTPase activity"/>
    <property type="evidence" value="ECO:0007669"/>
    <property type="project" value="InterPro"/>
</dbReference>
<feature type="region of interest" description="Disordered" evidence="5">
    <location>
        <begin position="120"/>
        <end position="145"/>
    </location>
</feature>
<feature type="compositionally biased region" description="Low complexity" evidence="5">
    <location>
        <begin position="54"/>
        <end position="64"/>
    </location>
</feature>
<feature type="binding site" evidence="3">
    <location>
        <begin position="367"/>
        <end position="374"/>
    </location>
    <ligand>
        <name>GTP</name>
        <dbReference type="ChEBI" id="CHEBI:37565"/>
    </ligand>
</feature>
<evidence type="ECO:0000256" key="4">
    <source>
        <dbReference type="PIRSR" id="PIRSR606689-2"/>
    </source>
</evidence>
<dbReference type="SMART" id="SM00177">
    <property type="entry name" value="ARF"/>
    <property type="match status" value="1"/>
</dbReference>
<feature type="region of interest" description="Disordered" evidence="5">
    <location>
        <begin position="205"/>
        <end position="325"/>
    </location>
</feature>
<keyword evidence="2 3" id="KW-0342">GTP-binding</keyword>
<organism evidence="6 7">
    <name type="scientific">Ectocarpus siliculosus</name>
    <name type="common">Brown alga</name>
    <name type="synonym">Conferva siliculosa</name>
    <dbReference type="NCBI Taxonomy" id="2880"/>
    <lineage>
        <taxon>Eukaryota</taxon>
        <taxon>Sar</taxon>
        <taxon>Stramenopiles</taxon>
        <taxon>Ochrophyta</taxon>
        <taxon>PX clade</taxon>
        <taxon>Phaeophyceae</taxon>
        <taxon>Ectocarpales</taxon>
        <taxon>Ectocarpaceae</taxon>
        <taxon>Ectocarpus</taxon>
    </lineage>
</organism>
<dbReference type="InterPro" id="IPR006689">
    <property type="entry name" value="Small_GTPase_ARF/SAR"/>
</dbReference>
<feature type="binding site" evidence="4">
    <location>
        <position position="374"/>
    </location>
    <ligand>
        <name>Mg(2+)</name>
        <dbReference type="ChEBI" id="CHEBI:18420"/>
    </ligand>
</feature>
<feature type="compositionally biased region" description="Polar residues" evidence="5">
    <location>
        <begin position="250"/>
        <end position="274"/>
    </location>
</feature>
<dbReference type="OrthoDB" id="14717at2759"/>
<dbReference type="PANTHER" id="PTHR46090:SF2">
    <property type="entry name" value="ADP-RIBOSYLATION FACTOR-LIKE PROTEIN 13B"/>
    <property type="match status" value="1"/>
</dbReference>
<proteinExistence type="predicted"/>
<dbReference type="STRING" id="2880.D7FT62"/>
<reference evidence="6 7" key="1">
    <citation type="journal article" date="2010" name="Nature">
        <title>The Ectocarpus genome and the independent evolution of multicellularity in brown algae.</title>
        <authorList>
            <person name="Cock J.M."/>
            <person name="Sterck L."/>
            <person name="Rouze P."/>
            <person name="Scornet D."/>
            <person name="Allen A.E."/>
            <person name="Amoutzias G."/>
            <person name="Anthouard V."/>
            <person name="Artiguenave F."/>
            <person name="Aury J.M."/>
            <person name="Badger J.H."/>
            <person name="Beszteri B."/>
            <person name="Billiau K."/>
            <person name="Bonnet E."/>
            <person name="Bothwell J.H."/>
            <person name="Bowler C."/>
            <person name="Boyen C."/>
            <person name="Brownlee C."/>
            <person name="Carrano C.J."/>
            <person name="Charrier B."/>
            <person name="Cho G.Y."/>
            <person name="Coelho S.M."/>
            <person name="Collen J."/>
            <person name="Corre E."/>
            <person name="Da Silva C."/>
            <person name="Delage L."/>
            <person name="Delaroque N."/>
            <person name="Dittami S.M."/>
            <person name="Doulbeau S."/>
            <person name="Elias M."/>
            <person name="Farnham G."/>
            <person name="Gachon C.M."/>
            <person name="Gschloessl B."/>
            <person name="Heesch S."/>
            <person name="Jabbari K."/>
            <person name="Jubin C."/>
            <person name="Kawai H."/>
            <person name="Kimura K."/>
            <person name="Kloareg B."/>
            <person name="Kupper F.C."/>
            <person name="Lang D."/>
            <person name="Le Bail A."/>
            <person name="Leblanc C."/>
            <person name="Lerouge P."/>
            <person name="Lohr M."/>
            <person name="Lopez P.J."/>
            <person name="Martens C."/>
            <person name="Maumus F."/>
            <person name="Michel G."/>
            <person name="Miranda-Saavedra D."/>
            <person name="Morales J."/>
            <person name="Moreau H."/>
            <person name="Motomura T."/>
            <person name="Nagasato C."/>
            <person name="Napoli C.A."/>
            <person name="Nelson D.R."/>
            <person name="Nyvall-Collen P."/>
            <person name="Peters A.F."/>
            <person name="Pommier C."/>
            <person name="Potin P."/>
            <person name="Poulain J."/>
            <person name="Quesneville H."/>
            <person name="Read B."/>
            <person name="Rensing S.A."/>
            <person name="Ritter A."/>
            <person name="Rousvoal S."/>
            <person name="Samanta M."/>
            <person name="Samson G."/>
            <person name="Schroeder D.C."/>
            <person name="Segurens B."/>
            <person name="Strittmatter M."/>
            <person name="Tonon T."/>
            <person name="Tregear J.W."/>
            <person name="Valentin K."/>
            <person name="von Dassow P."/>
            <person name="Yamagishi T."/>
            <person name="Van de Peer Y."/>
            <person name="Wincker P."/>
        </authorList>
    </citation>
    <scope>NUCLEOTIDE SEQUENCE [LARGE SCALE GENOMIC DNA]</scope>
    <source>
        <strain evidence="7">Ec32 / CCAP1310/4</strain>
    </source>
</reference>
<dbReference type="AlphaFoldDB" id="D7FT62"/>
<dbReference type="InParanoid" id="D7FT62"/>
<keyword evidence="4" id="KW-0479">Metal-binding</keyword>
<sequence>MVEMSGSGLAGVRRLHNEREKRRRPRTATTTRPRALDAAGGCSHGNARSTFVEAPPRARAPRVSPRQRRRIEDTHAYLCSKVDPVMGSLILVLMESRPEEIRKAALDHLLSKKRMREASADDARVGRAAGGNPTTADPKQDVCGSEVEEEEAAQRRRLARHQDRVFMAREVGPLVTELIRRTLRSMPADVELFLIEQLKGVPSGGACDQDMNDNNHRLAFPPPDGAEPISRSSKQHHLGNRSGQPHRPTRPSTARSRLQQAQSLDLHVQQTSPPLSGRTEARRSPSPPRGPQNGGLPDEDDLGSGGVGGESSRPGGGGGAVVDGAKESLNKPWDVEVSSKLNIPPFEDQPREPCKPKQKVAVILLLGLDGAGKTTLLGTLQGEQDPRVRPSVGFKPVTMMLSDELKVKFYDLGGGKNIRSIWDKYYHDAHGLLYVVDGADGDRWGQSKDMFFAATSHKYLQGKPLAVILNKEDAGLQIREEKAAADLGLSSRRDAKVCHCSVNASKAEGGVPDERLEGAVEWLLETINESFPALNERVQHDLQDMEREFQLEKERKQLQVMRGLLRKAFPQVEMLQKGWHFGLHERTMWCCHEWLDGSTNSNRKGPTKGGLLGALRLTTLDGKTGVRAWVF</sequence>
<evidence type="ECO:0000256" key="5">
    <source>
        <dbReference type="SAM" id="MobiDB-lite"/>
    </source>
</evidence>
<dbReference type="InterPro" id="IPR027417">
    <property type="entry name" value="P-loop_NTPase"/>
</dbReference>
<evidence type="ECO:0000313" key="6">
    <source>
        <dbReference type="EMBL" id="CBJ49234.1"/>
    </source>
</evidence>
<dbReference type="PRINTS" id="PR00328">
    <property type="entry name" value="SAR1GTPBP"/>
</dbReference>
<dbReference type="EMBL" id="FN648426">
    <property type="protein sequence ID" value="CBJ49234.1"/>
    <property type="molecule type" value="Genomic_DNA"/>
</dbReference>
<dbReference type="PROSITE" id="PS51417">
    <property type="entry name" value="ARF"/>
    <property type="match status" value="1"/>
</dbReference>
<keyword evidence="1 3" id="KW-0547">Nucleotide-binding</keyword>
<name>D7FT62_ECTSI</name>
<keyword evidence="7" id="KW-1185">Reference proteome</keyword>
<feature type="binding site" evidence="4">
    <location>
        <position position="391"/>
    </location>
    <ligand>
        <name>Mg(2+)</name>
        <dbReference type="ChEBI" id="CHEBI:18420"/>
    </ligand>
</feature>
<dbReference type="eggNOG" id="KOG0072">
    <property type="taxonomic scope" value="Eukaryota"/>
</dbReference>
<dbReference type="SUPFAM" id="SSF52540">
    <property type="entry name" value="P-loop containing nucleoside triphosphate hydrolases"/>
    <property type="match status" value="1"/>
</dbReference>
<dbReference type="InterPro" id="IPR051995">
    <property type="entry name" value="Ciliary_GTPase"/>
</dbReference>
<dbReference type="PANTHER" id="PTHR46090">
    <property type="entry name" value="ADP-RIBOSYLATION FACTOR-LIKE PROTEIN 13B"/>
    <property type="match status" value="1"/>
</dbReference>
<keyword evidence="4" id="KW-0460">Magnesium</keyword>
<gene>
    <name evidence="6" type="primary">ARL13</name>
    <name evidence="6" type="ORF">Esi_0245_0024</name>
</gene>
<feature type="binding site" evidence="3">
    <location>
        <position position="414"/>
    </location>
    <ligand>
        <name>GTP</name>
        <dbReference type="ChEBI" id="CHEBI:37565"/>
    </ligand>
</feature>
<protein>
    <submittedName>
        <fullName evidence="6">ARL13, ARF-like Ras superfamily GTPase</fullName>
    </submittedName>
</protein>
<feature type="binding site" evidence="3">
    <location>
        <begin position="470"/>
        <end position="473"/>
    </location>
    <ligand>
        <name>GTP</name>
        <dbReference type="ChEBI" id="CHEBI:37565"/>
    </ligand>
</feature>
<evidence type="ECO:0000256" key="1">
    <source>
        <dbReference type="ARBA" id="ARBA00022741"/>
    </source>
</evidence>
<dbReference type="GO" id="GO:0046872">
    <property type="term" value="F:metal ion binding"/>
    <property type="evidence" value="ECO:0007669"/>
    <property type="project" value="UniProtKB-KW"/>
</dbReference>
<evidence type="ECO:0000313" key="7">
    <source>
        <dbReference type="Proteomes" id="UP000002630"/>
    </source>
</evidence>
<accession>D7FT62</accession>
<dbReference type="Proteomes" id="UP000002630">
    <property type="component" value="Linkage Group LG33"/>
</dbReference>
<evidence type="ECO:0000256" key="3">
    <source>
        <dbReference type="PIRSR" id="PIRSR606689-1"/>
    </source>
</evidence>
<dbReference type="SMART" id="SM00178">
    <property type="entry name" value="SAR"/>
    <property type="match status" value="1"/>
</dbReference>